<evidence type="ECO:0000256" key="11">
    <source>
        <dbReference type="SAM" id="MobiDB-lite"/>
    </source>
</evidence>
<evidence type="ECO:0000256" key="7">
    <source>
        <dbReference type="ARBA" id="ARBA00023186"/>
    </source>
</evidence>
<dbReference type="PROSITE" id="PS00803">
    <property type="entry name" value="CALRETICULIN_1"/>
    <property type="match status" value="1"/>
</dbReference>
<dbReference type="RefSeq" id="XP_025370585.1">
    <property type="nucleotide sequence ID" value="XM_025512221.1"/>
</dbReference>
<keyword evidence="7 10" id="KW-0143">Chaperone</keyword>
<evidence type="ECO:0000313" key="12">
    <source>
        <dbReference type="EMBL" id="PWN43425.1"/>
    </source>
</evidence>
<dbReference type="Proteomes" id="UP000245783">
    <property type="component" value="Unassembled WGS sequence"/>
</dbReference>
<feature type="compositionally biased region" description="Basic and acidic residues" evidence="11">
    <location>
        <begin position="259"/>
        <end position="269"/>
    </location>
</feature>
<dbReference type="PANTHER" id="PTHR11073">
    <property type="entry name" value="CALRETICULIN AND CALNEXIN"/>
    <property type="match status" value="1"/>
</dbReference>
<dbReference type="PRINTS" id="PR00626">
    <property type="entry name" value="CALRETICULIN"/>
</dbReference>
<dbReference type="SUPFAM" id="SSF63887">
    <property type="entry name" value="P-domain of calnexin/calreticulin"/>
    <property type="match status" value="1"/>
</dbReference>
<dbReference type="Gene3D" id="2.10.250.10">
    <property type="entry name" value="Calreticulin/calnexin, P domain"/>
    <property type="match status" value="1"/>
</dbReference>
<keyword evidence="6 10" id="KW-0472">Membrane</keyword>
<evidence type="ECO:0000256" key="2">
    <source>
        <dbReference type="ARBA" id="ARBA00010983"/>
    </source>
</evidence>
<dbReference type="SUPFAM" id="SSF49899">
    <property type="entry name" value="Concanavalin A-like lectins/glucanases"/>
    <property type="match status" value="1"/>
</dbReference>
<dbReference type="GeneID" id="37034091"/>
<dbReference type="InterPro" id="IPR013320">
    <property type="entry name" value="ConA-like_dom_sf"/>
</dbReference>
<keyword evidence="4 10" id="KW-0256">Endoplasmic reticulum</keyword>
<feature type="region of interest" description="Disordered" evidence="11">
    <location>
        <begin position="509"/>
        <end position="557"/>
    </location>
</feature>
<evidence type="ECO:0000256" key="8">
    <source>
        <dbReference type="ARBA" id="ARBA00040224"/>
    </source>
</evidence>
<dbReference type="Pfam" id="PF00262">
    <property type="entry name" value="Calreticulin"/>
    <property type="match status" value="1"/>
</dbReference>
<feature type="region of interest" description="Disordered" evidence="11">
    <location>
        <begin position="435"/>
        <end position="454"/>
    </location>
</feature>
<evidence type="ECO:0000256" key="4">
    <source>
        <dbReference type="ARBA" id="ARBA00022824"/>
    </source>
</evidence>
<dbReference type="GO" id="GO:0036503">
    <property type="term" value="P:ERAD pathway"/>
    <property type="evidence" value="ECO:0007669"/>
    <property type="project" value="TreeGrafter"/>
</dbReference>
<gene>
    <name evidence="12" type="ORF">IE81DRAFT_300704</name>
</gene>
<evidence type="ECO:0000256" key="9">
    <source>
        <dbReference type="PIRSR" id="PIRSR601580-3"/>
    </source>
</evidence>
<feature type="disulfide bond" evidence="9">
    <location>
        <begin position="130"/>
        <end position="165"/>
    </location>
</feature>
<protein>
    <recommendedName>
        <fullName evidence="8">Calnexin</fullName>
    </recommendedName>
</protein>
<dbReference type="FunFam" id="2.10.250.10:FF:000001">
    <property type="entry name" value="Calnexin homolog"/>
    <property type="match status" value="1"/>
</dbReference>
<comment type="subcellular location">
    <subcellularLocation>
        <location evidence="1">Endoplasmic reticulum membrane</location>
        <topology evidence="1">Single-pass membrane protein</topology>
    </subcellularLocation>
</comment>
<dbReference type="GO" id="GO:0051082">
    <property type="term" value="F:unfolded protein binding"/>
    <property type="evidence" value="ECO:0007669"/>
    <property type="project" value="InterPro"/>
</dbReference>
<organism evidence="12 13">
    <name type="scientific">Ceraceosorus guamensis</name>
    <dbReference type="NCBI Taxonomy" id="1522189"/>
    <lineage>
        <taxon>Eukaryota</taxon>
        <taxon>Fungi</taxon>
        <taxon>Dikarya</taxon>
        <taxon>Basidiomycota</taxon>
        <taxon>Ustilaginomycotina</taxon>
        <taxon>Exobasidiomycetes</taxon>
        <taxon>Ceraceosorales</taxon>
        <taxon>Ceraceosoraceae</taxon>
        <taxon>Ceraceosorus</taxon>
    </lineage>
</organism>
<dbReference type="GO" id="GO:0005509">
    <property type="term" value="F:calcium ion binding"/>
    <property type="evidence" value="ECO:0007669"/>
    <property type="project" value="InterPro"/>
</dbReference>
<dbReference type="FunCoup" id="A0A316W710">
    <property type="interactions" value="170"/>
</dbReference>
<keyword evidence="13" id="KW-1185">Reference proteome</keyword>
<feature type="signal peptide" evidence="10">
    <location>
        <begin position="1"/>
        <end position="21"/>
    </location>
</feature>
<comment type="similarity">
    <text evidence="2 10">Belongs to the calreticulin family.</text>
</comment>
<dbReference type="InterPro" id="IPR018124">
    <property type="entry name" value="Calret/calnex_CS"/>
</dbReference>
<evidence type="ECO:0000256" key="3">
    <source>
        <dbReference type="ARBA" id="ARBA00022692"/>
    </source>
</evidence>
<reference evidence="12 13" key="1">
    <citation type="journal article" date="2018" name="Mol. Biol. Evol.">
        <title>Broad Genomic Sampling Reveals a Smut Pathogenic Ancestry of the Fungal Clade Ustilaginomycotina.</title>
        <authorList>
            <person name="Kijpornyongpan T."/>
            <person name="Mondo S.J."/>
            <person name="Barry K."/>
            <person name="Sandor L."/>
            <person name="Lee J."/>
            <person name="Lipzen A."/>
            <person name="Pangilinan J."/>
            <person name="LaButti K."/>
            <person name="Hainaut M."/>
            <person name="Henrissat B."/>
            <person name="Grigoriev I.V."/>
            <person name="Spatafora J.W."/>
            <person name="Aime M.C."/>
        </authorList>
    </citation>
    <scope>NUCLEOTIDE SEQUENCE [LARGE SCALE GENOMIC DNA]</scope>
    <source>
        <strain evidence="12 13">MCA 4658</strain>
    </source>
</reference>
<feature type="region of interest" description="Disordered" evidence="11">
    <location>
        <begin position="229"/>
        <end position="312"/>
    </location>
</feature>
<dbReference type="GO" id="GO:0006457">
    <property type="term" value="P:protein folding"/>
    <property type="evidence" value="ECO:0007669"/>
    <property type="project" value="InterPro"/>
</dbReference>
<feature type="chain" id="PRO_5016191440" description="Calnexin" evidence="10">
    <location>
        <begin position="22"/>
        <end position="557"/>
    </location>
</feature>
<feature type="compositionally biased region" description="Basic and acidic residues" evidence="11">
    <location>
        <begin position="241"/>
        <end position="253"/>
    </location>
</feature>
<dbReference type="STRING" id="1522189.A0A316W710"/>
<name>A0A316W710_9BASI</name>
<sequence length="557" mass="59904">MKSHAALAIGAVLVAASAVEAERPAFVPTSIKAPFLEQFAGDWSERWSPSASTKEQSGGEVFAYSGEWSVEEPTVFPGLEGDAGLVAKSKAAQHAISAQFPAPVDVKKAMKEGKPFVVQYETKLQNGLTCGGAYMKLLSESPEGIQAKEFSDKTPYTIMFGPDKCGSTNKVHFIFRHKNPKTGELEEKHLANPPYPKLAKTSALYTLIVNPDQTYEILINNESKKKGSLLEDFEPPVNPPKEIDDPEDKKPADWVDTPKIVDPDAKKPDDWDEDAPAAIPDEDAVKPEGWLDDEPAVVPDPDAKKPEEWDDEEDGEWTAALVPNPKCTAAPGCGPWIRPSKSNPDFKGPWNAPLIDNPAYKGEWKPAKIPNPKFFEDLEPSHFTSIAAVGYEIWTMDENILFDNIYVGHSVEDAKTLAEESWAKKLKVEQGLEEKEEAAKKEEEEKASKAASGPGVVAQVREKLEDFIAAARQDPVGAIKAQPDVAGGIGAAIAGGLAFIGLLGGLLGGGGAAKAPAKKASTASKGKKVDEPKAKSTAVADASDVKKRSTKATVEDE</sequence>
<accession>A0A316W710</accession>
<dbReference type="InterPro" id="IPR001580">
    <property type="entry name" value="Calret/calnex"/>
</dbReference>
<evidence type="ECO:0000256" key="5">
    <source>
        <dbReference type="ARBA" id="ARBA00022989"/>
    </source>
</evidence>
<dbReference type="Gene3D" id="2.60.120.200">
    <property type="match status" value="1"/>
</dbReference>
<feature type="compositionally biased region" description="Low complexity" evidence="11">
    <location>
        <begin position="513"/>
        <end position="524"/>
    </location>
</feature>
<dbReference type="PROSITE" id="PS00804">
    <property type="entry name" value="CALRETICULIN_2"/>
    <property type="match status" value="1"/>
</dbReference>
<keyword evidence="5 10" id="KW-1133">Transmembrane helix</keyword>
<dbReference type="InParanoid" id="A0A316W710"/>
<dbReference type="InterPro" id="IPR009033">
    <property type="entry name" value="Calreticulin/calnexin_P_dom_sf"/>
</dbReference>
<keyword evidence="9" id="KW-1015">Disulfide bond</keyword>
<evidence type="ECO:0000313" key="13">
    <source>
        <dbReference type="Proteomes" id="UP000245783"/>
    </source>
</evidence>
<keyword evidence="10" id="KW-0732">Signal</keyword>
<feature type="transmembrane region" description="Helical" evidence="10">
    <location>
        <begin position="485"/>
        <end position="509"/>
    </location>
</feature>
<proteinExistence type="inferred from homology"/>
<dbReference type="GO" id="GO:0005789">
    <property type="term" value="C:endoplasmic reticulum membrane"/>
    <property type="evidence" value="ECO:0007669"/>
    <property type="project" value="UniProtKB-SubCell"/>
</dbReference>
<dbReference type="PANTHER" id="PTHR11073:SF1">
    <property type="entry name" value="CALNEXIN 14D-RELATED"/>
    <property type="match status" value="1"/>
</dbReference>
<dbReference type="OrthoDB" id="1938156at2759"/>
<keyword evidence="3 10" id="KW-0812">Transmembrane</keyword>
<dbReference type="AlphaFoldDB" id="A0A316W710"/>
<evidence type="ECO:0000256" key="1">
    <source>
        <dbReference type="ARBA" id="ARBA00004389"/>
    </source>
</evidence>
<evidence type="ECO:0000256" key="6">
    <source>
        <dbReference type="ARBA" id="ARBA00023136"/>
    </source>
</evidence>
<dbReference type="FunFam" id="2.60.120.200:FF:000011">
    <property type="entry name" value="Probable calnexin"/>
    <property type="match status" value="1"/>
</dbReference>
<feature type="compositionally biased region" description="Basic and acidic residues" evidence="11">
    <location>
        <begin position="435"/>
        <end position="448"/>
    </location>
</feature>
<dbReference type="EMBL" id="KZ819370">
    <property type="protein sequence ID" value="PWN43425.1"/>
    <property type="molecule type" value="Genomic_DNA"/>
</dbReference>
<evidence type="ECO:0000256" key="10">
    <source>
        <dbReference type="RuleBase" id="RU362126"/>
    </source>
</evidence>